<evidence type="ECO:0000313" key="3">
    <source>
        <dbReference type="Proteomes" id="UP000250275"/>
    </source>
</evidence>
<organism evidence="2 3">
    <name type="scientific">Eufriesea mexicana</name>
    <dbReference type="NCBI Taxonomy" id="516756"/>
    <lineage>
        <taxon>Eukaryota</taxon>
        <taxon>Metazoa</taxon>
        <taxon>Ecdysozoa</taxon>
        <taxon>Arthropoda</taxon>
        <taxon>Hexapoda</taxon>
        <taxon>Insecta</taxon>
        <taxon>Pterygota</taxon>
        <taxon>Neoptera</taxon>
        <taxon>Endopterygota</taxon>
        <taxon>Hymenoptera</taxon>
        <taxon>Apocrita</taxon>
        <taxon>Aculeata</taxon>
        <taxon>Apoidea</taxon>
        <taxon>Anthophila</taxon>
        <taxon>Apidae</taxon>
        <taxon>Eufriesea</taxon>
    </lineage>
</organism>
<feature type="compositionally biased region" description="Basic and acidic residues" evidence="1">
    <location>
        <begin position="396"/>
        <end position="411"/>
    </location>
</feature>
<name>A0A310SFJ2_9HYME</name>
<feature type="region of interest" description="Disordered" evidence="1">
    <location>
        <begin position="28"/>
        <end position="70"/>
    </location>
</feature>
<dbReference type="EMBL" id="KQ764887">
    <property type="protein sequence ID" value="OAD54230.1"/>
    <property type="molecule type" value="Genomic_DNA"/>
</dbReference>
<evidence type="ECO:0000313" key="2">
    <source>
        <dbReference type="EMBL" id="OAD54230.1"/>
    </source>
</evidence>
<dbReference type="AlphaFoldDB" id="A0A310SFJ2"/>
<accession>A0A310SFJ2</accession>
<feature type="compositionally biased region" description="Basic residues" evidence="1">
    <location>
        <begin position="379"/>
        <end position="390"/>
    </location>
</feature>
<sequence>MLSSKATAALMRLKEMDRKYNIKCSEGKRVQSNVSTESSLEGSLRDLQVKPKVLSNKDSSEDSPTLSVDTAEKEIKSKMEIKIPINSENDKSVISDSTTLKKSPEAFITTKFITEDVINNEMEEESDTSKTKESLKDTLNSKSISKIKIKVPMLGFEDPLRDNDDSTAATVLSRHSDISEIISEAEKSVNEFSSRRSDGKSNIPEVTVIEDSVLVSNNGNNETTIEEIIKISEERSEIISELSDTMDKDVSVEKVCNGEDRKTQYEDDTFEEVSSSIESSSSVEERQKNISDEDTVISGVKQIKIIPHKQIQNIQKTMIDEGRDKEIVELIAPKIMQSTSECNIDLDEELSNYVKTTENADEAVPISLLKLPKQIMSTKKHIRKNKKHKKSLNESTEEKTDSTVVSEHERLTDRKENTMEKNVVGEQEFLTSTKSEKKIQETSLLNEQDREECINKIEGGWSRSEVENDNLETTYSEEKFFRETPKQSNVISTLRKLNKDAINAIVRRNRVQTTRVAPNKSRHCKNCGTIVKIPPANAGRNTENDDSDASSAQNVKMFKDSNHDQKLKRKKVKNKKVSRTTKSRKLSNCNKVEGKYSRSDCRQTHCLRKQTAIFRLQQEREDIRNYLLQLERTRLGFSPGESNATSQLSVFRPLEFPKIEAFVKPDLEDIKFKAKDEIAELQEKILMIRQWLKDQYILYRDYSSLAQTVNSKYIPANLEDAKKLGEQKELCNYNAVRECVYIEVRIAGYPGGSQWNKEKLPDT</sequence>
<feature type="compositionally biased region" description="Basic residues" evidence="1">
    <location>
        <begin position="566"/>
        <end position="585"/>
    </location>
</feature>
<feature type="region of interest" description="Disordered" evidence="1">
    <location>
        <begin position="532"/>
        <end position="588"/>
    </location>
</feature>
<reference evidence="2 3" key="1">
    <citation type="submission" date="2015-07" db="EMBL/GenBank/DDBJ databases">
        <title>The genome of Eufriesea mexicana.</title>
        <authorList>
            <person name="Pan H."/>
            <person name="Kapheim K."/>
        </authorList>
    </citation>
    <scope>NUCLEOTIDE SEQUENCE [LARGE SCALE GENOMIC DNA]</scope>
    <source>
        <strain evidence="2">0111107269</strain>
        <tissue evidence="2">Whole body</tissue>
    </source>
</reference>
<protein>
    <submittedName>
        <fullName evidence="2">Uncharacterized protein</fullName>
    </submittedName>
</protein>
<dbReference type="Proteomes" id="UP000250275">
    <property type="component" value="Unassembled WGS sequence"/>
</dbReference>
<keyword evidence="3" id="KW-1185">Reference proteome</keyword>
<feature type="compositionally biased region" description="Polar residues" evidence="1">
    <location>
        <begin position="30"/>
        <end position="41"/>
    </location>
</feature>
<evidence type="ECO:0000256" key="1">
    <source>
        <dbReference type="SAM" id="MobiDB-lite"/>
    </source>
</evidence>
<feature type="region of interest" description="Disordered" evidence="1">
    <location>
        <begin position="379"/>
        <end position="411"/>
    </location>
</feature>
<proteinExistence type="predicted"/>
<gene>
    <name evidence="2" type="ORF">WN48_08152</name>
</gene>
<dbReference type="OrthoDB" id="7689914at2759"/>